<evidence type="ECO:0000256" key="5">
    <source>
        <dbReference type="PROSITE-ProRule" id="PRU00125"/>
    </source>
</evidence>
<keyword evidence="1 5" id="KW-0479">Metal-binding</keyword>
<accession>A0A9D4P4J5</accession>
<dbReference type="Proteomes" id="UP000828236">
    <property type="component" value="Unassembled WGS sequence"/>
</dbReference>
<feature type="compositionally biased region" description="Polar residues" evidence="6">
    <location>
        <begin position="94"/>
        <end position="110"/>
    </location>
</feature>
<evidence type="ECO:0000256" key="4">
    <source>
        <dbReference type="ARBA" id="ARBA00023038"/>
    </source>
</evidence>
<sequence>MTNQNNNRNDINNDSNKSDTKNKIIALNHHTNSNHWWKVCWFYDQQQQQQHQHGSIINSLKQNRKYFTLPNRRLLRQSTTSQMQNINKKCAEQIHSNGTNNNNKNIFESSTPTTVKNNDDNVNDHHSVVTPPPQSSMARDHHHPNGKIIHYQTNESKSQMKNSNQIHHLVDDHHHNNHLIINNNKMMMMMNDQLTNKKSSKSMTTLPLVVVDTNNLNMEKTTTTAAATALFTLPRNRRNPTSVVDVSVNGKEIVVHSLPYNNNVQRQQQQQQSNPFYMNHLIAANRIAQPFVASWKNRMKSLQESTATILINNNNHNHQRISQFMAQYKGSAWREKQLQYQMPDHDDEQLFNNQSNHHHQKQQQQQYSAEFKFLRHKRRKASIRTELCQLQQQQQSQPCYKCKTEIDSQIHCVKAIIPSNESSSSNQRRSHRLYRYYHIDCFTCCECNQVLVDLKGFVHPENDNHGSSSSYKLYCGRHFVELFKPRCPQCQRLIFDDECTEAEGKAWHIGHFCCTECQRSLGGQQYIMAHSNIDRRKSSSSSTGEPKKPYCLTCFDILFGDLCEECGELIGCETGAIVHDGRSWHADHRCFRCSLCMKNLLGQPFLPAMDGRIYCSISCSQAMQAHRKKRLKQRQQQQRSEQHQTTPPPISDNHIENQSPGPSSTSSSSLMQFRRSQMVDYVEFIKKNNQCFTSKYDWSKEQEFVDVVEHSSVNDVSSQTTTTTEISEDQNENLQRLTNGHFDNINQQMLKSSGHFIPPWPSNSTNIRSSMSNDQSNWQTSPPPEYCNLLVNSDNSSNCSSLINITRKLYTRIDSIPENVSLDSNSKSSQETDNSISLQSPSTTKMRDKHKTNPDQRKRLI</sequence>
<keyword evidence="3 5" id="KW-0862">Zinc</keyword>
<dbReference type="PANTHER" id="PTHR24211:SF20">
    <property type="entry name" value="PROTEIN ESPINAS-RELATED"/>
    <property type="match status" value="1"/>
</dbReference>
<dbReference type="PROSITE" id="PS50023">
    <property type="entry name" value="LIM_DOMAIN_2"/>
    <property type="match status" value="1"/>
</dbReference>
<evidence type="ECO:0000256" key="1">
    <source>
        <dbReference type="ARBA" id="ARBA00022723"/>
    </source>
</evidence>
<dbReference type="AlphaFoldDB" id="A0A9D4P4J5"/>
<dbReference type="EMBL" id="SDOV01000002">
    <property type="protein sequence ID" value="KAH7643813.1"/>
    <property type="molecule type" value="Genomic_DNA"/>
</dbReference>
<dbReference type="SUPFAM" id="SSF57716">
    <property type="entry name" value="Glucocorticoid receptor-like (DNA-binding domain)"/>
    <property type="match status" value="2"/>
</dbReference>
<feature type="region of interest" description="Disordered" evidence="6">
    <location>
        <begin position="628"/>
        <end position="671"/>
    </location>
</feature>
<dbReference type="GO" id="GO:0046872">
    <property type="term" value="F:metal ion binding"/>
    <property type="evidence" value="ECO:0007669"/>
    <property type="project" value="UniProtKB-KW"/>
</dbReference>
<comment type="caution">
    <text evidence="8">The sequence shown here is derived from an EMBL/GenBank/DDBJ whole genome shotgun (WGS) entry which is preliminary data.</text>
</comment>
<dbReference type="PROSITE" id="PS00478">
    <property type="entry name" value="LIM_DOMAIN_1"/>
    <property type="match status" value="1"/>
</dbReference>
<dbReference type="FunFam" id="2.10.110.10:FF:000005">
    <property type="entry name" value="Testin isoform 1"/>
    <property type="match status" value="1"/>
</dbReference>
<evidence type="ECO:0000259" key="7">
    <source>
        <dbReference type="PROSITE" id="PS50023"/>
    </source>
</evidence>
<feature type="domain" description="LIM zinc-binding" evidence="7">
    <location>
        <begin position="485"/>
        <end position="561"/>
    </location>
</feature>
<gene>
    <name evidence="8" type="ORF">HUG17_6175</name>
</gene>
<organism evidence="8">
    <name type="scientific">Dermatophagoides farinae</name>
    <name type="common">American house dust mite</name>
    <dbReference type="NCBI Taxonomy" id="6954"/>
    <lineage>
        <taxon>Eukaryota</taxon>
        <taxon>Metazoa</taxon>
        <taxon>Ecdysozoa</taxon>
        <taxon>Arthropoda</taxon>
        <taxon>Chelicerata</taxon>
        <taxon>Arachnida</taxon>
        <taxon>Acari</taxon>
        <taxon>Acariformes</taxon>
        <taxon>Sarcoptiformes</taxon>
        <taxon>Astigmata</taxon>
        <taxon>Psoroptidia</taxon>
        <taxon>Analgoidea</taxon>
        <taxon>Pyroglyphidae</taxon>
        <taxon>Dermatophagoidinae</taxon>
        <taxon>Dermatophagoides</taxon>
    </lineage>
</organism>
<evidence type="ECO:0000256" key="2">
    <source>
        <dbReference type="ARBA" id="ARBA00022737"/>
    </source>
</evidence>
<evidence type="ECO:0000256" key="6">
    <source>
        <dbReference type="SAM" id="MobiDB-lite"/>
    </source>
</evidence>
<dbReference type="Pfam" id="PF00412">
    <property type="entry name" value="LIM"/>
    <property type="match status" value="2"/>
</dbReference>
<evidence type="ECO:0000313" key="8">
    <source>
        <dbReference type="EMBL" id="KAH7643813.1"/>
    </source>
</evidence>
<dbReference type="InterPro" id="IPR047120">
    <property type="entry name" value="Pk/Esn/Tes"/>
</dbReference>
<feature type="compositionally biased region" description="Low complexity" evidence="6">
    <location>
        <begin position="659"/>
        <end position="669"/>
    </location>
</feature>
<feature type="compositionally biased region" description="Basic and acidic residues" evidence="6">
    <location>
        <begin position="117"/>
        <end position="127"/>
    </location>
</feature>
<reference evidence="8" key="1">
    <citation type="submission" date="2020-06" db="EMBL/GenBank/DDBJ databases">
        <authorList>
            <person name="Ji K."/>
            <person name="Li J."/>
        </authorList>
    </citation>
    <scope>NUCLEOTIDE SEQUENCE</scope>
    <source>
        <strain evidence="8">JKM2019</strain>
        <tissue evidence="8">Whole body</tissue>
    </source>
</reference>
<feature type="compositionally biased region" description="Polar residues" evidence="6">
    <location>
        <begin position="821"/>
        <end position="844"/>
    </location>
</feature>
<feature type="region of interest" description="Disordered" evidence="6">
    <location>
        <begin position="819"/>
        <end position="861"/>
    </location>
</feature>
<dbReference type="PANTHER" id="PTHR24211">
    <property type="entry name" value="LIM DOMAIN-CONTAINING PROTEIN"/>
    <property type="match status" value="1"/>
</dbReference>
<evidence type="ECO:0000256" key="3">
    <source>
        <dbReference type="ARBA" id="ARBA00022833"/>
    </source>
</evidence>
<feature type="region of interest" description="Disordered" evidence="6">
    <location>
        <begin position="94"/>
        <end position="144"/>
    </location>
</feature>
<name>A0A9D4P4J5_DERFA</name>
<keyword evidence="2" id="KW-0677">Repeat</keyword>
<protein>
    <recommendedName>
        <fullName evidence="7">LIM zinc-binding domain-containing protein</fullName>
    </recommendedName>
</protein>
<dbReference type="SMART" id="SM00132">
    <property type="entry name" value="LIM"/>
    <property type="match status" value="3"/>
</dbReference>
<feature type="compositionally biased region" description="Basic and acidic residues" evidence="6">
    <location>
        <begin position="851"/>
        <end position="861"/>
    </location>
</feature>
<proteinExistence type="predicted"/>
<dbReference type="Gene3D" id="2.10.110.10">
    <property type="entry name" value="Cysteine Rich Protein"/>
    <property type="match status" value="3"/>
</dbReference>
<keyword evidence="4 5" id="KW-0440">LIM domain</keyword>
<dbReference type="InterPro" id="IPR001781">
    <property type="entry name" value="Znf_LIM"/>
</dbReference>
<reference evidence="8" key="2">
    <citation type="journal article" date="2021" name="World Allergy Organ. J.">
        <title>Chromosome-level assembly of Dermatophagoides farinae genome and transcriptome reveals two novel allergens Der f 37 and Der f 39.</title>
        <authorList>
            <person name="Chen J."/>
            <person name="Cai Z."/>
            <person name="Fan D."/>
            <person name="Hu J."/>
            <person name="Hou Y."/>
            <person name="He Y."/>
            <person name="Zhang Z."/>
            <person name="Zhao Z."/>
            <person name="Gao P."/>
            <person name="Hu W."/>
            <person name="Sun J."/>
            <person name="Li J."/>
            <person name="Ji K."/>
        </authorList>
    </citation>
    <scope>NUCLEOTIDE SEQUENCE</scope>
    <source>
        <strain evidence="8">JKM2019</strain>
    </source>
</reference>